<dbReference type="RefSeq" id="WP_005719798.1">
    <property type="nucleotide sequence ID" value="NZ_CAZZQD010000001.1"/>
</dbReference>
<dbReference type="Proteomes" id="UP001434419">
    <property type="component" value="Unassembled WGS sequence"/>
</dbReference>
<dbReference type="Pfam" id="PF01380">
    <property type="entry name" value="SIS"/>
    <property type="match status" value="1"/>
</dbReference>
<dbReference type="CDD" id="cd05013">
    <property type="entry name" value="SIS_RpiR"/>
    <property type="match status" value="1"/>
</dbReference>
<name>A0A135ZH19_9LACO</name>
<dbReference type="AlphaFoldDB" id="A0A135ZH19"/>
<comment type="caution">
    <text evidence="8">The sequence shown here is derived from an EMBL/GenBank/DDBJ whole genome shotgun (WGS) entry which is preliminary data.</text>
</comment>
<dbReference type="EMBL" id="JAVTXN010000025">
    <property type="protein sequence ID" value="MDT9609686.1"/>
    <property type="molecule type" value="Genomic_DNA"/>
</dbReference>
<evidence type="ECO:0000313" key="6">
    <source>
        <dbReference type="EMBL" id="MDT9609686.1"/>
    </source>
</evidence>
<dbReference type="Proteomes" id="UP000295195">
    <property type="component" value="Unassembled WGS sequence"/>
</dbReference>
<dbReference type="GO" id="GO:0003677">
    <property type="term" value="F:DNA binding"/>
    <property type="evidence" value="ECO:0007669"/>
    <property type="project" value="UniProtKB-KW"/>
</dbReference>
<reference evidence="8 10" key="2">
    <citation type="submission" date="2019-01" db="EMBL/GenBank/DDBJ databases">
        <title>The genome sequence of Lactobacillus crispatus L49.</title>
        <authorList>
            <person name="Zhong J."/>
            <person name="Zhang J."/>
        </authorList>
    </citation>
    <scope>NUCLEOTIDE SEQUENCE [LARGE SCALE GENOMIC DNA]</scope>
    <source>
        <strain evidence="8 10">L49</strain>
    </source>
</reference>
<dbReference type="GO" id="GO:0097367">
    <property type="term" value="F:carbohydrate derivative binding"/>
    <property type="evidence" value="ECO:0007669"/>
    <property type="project" value="InterPro"/>
</dbReference>
<dbReference type="EMBL" id="SCLX01000019">
    <property type="protein sequence ID" value="RXF58006.1"/>
    <property type="molecule type" value="Genomic_DNA"/>
</dbReference>
<reference evidence="7" key="4">
    <citation type="submission" date="2024-06" db="EMBL/GenBank/DDBJ databases">
        <title>Vaginal Lactobacillus fatty acid response mechanisms reveal a metabolite-targeted strategy for bacterial vaginosis treatment.</title>
        <authorList>
            <person name="Zhu M."/>
            <person name="Blainey P.C."/>
            <person name="Bloom S.M."/>
            <person name="Kwon D.S."/>
        </authorList>
    </citation>
    <scope>NUCLEOTIDE SEQUENCE</scope>
    <source>
        <strain evidence="7">194_F1_1</strain>
    </source>
</reference>
<evidence type="ECO:0000313" key="7">
    <source>
        <dbReference type="EMBL" id="MES5148693.1"/>
    </source>
</evidence>
<dbReference type="InterPro" id="IPR035472">
    <property type="entry name" value="RpiR-like_SIS"/>
</dbReference>
<dbReference type="InterPro" id="IPR036388">
    <property type="entry name" value="WH-like_DNA-bd_sf"/>
</dbReference>
<keyword evidence="12" id="KW-1185">Reference proteome</keyword>
<feature type="domain" description="HTH rpiR-type" evidence="4">
    <location>
        <begin position="1"/>
        <end position="77"/>
    </location>
</feature>
<dbReference type="EMBL" id="NKLP01000133">
    <property type="protein sequence ID" value="TDN30624.1"/>
    <property type="molecule type" value="Genomic_DNA"/>
</dbReference>
<proteinExistence type="predicted"/>
<keyword evidence="3" id="KW-0804">Transcription</keyword>
<keyword evidence="2" id="KW-0238">DNA-binding</keyword>
<evidence type="ECO:0000256" key="2">
    <source>
        <dbReference type="ARBA" id="ARBA00023125"/>
    </source>
</evidence>
<dbReference type="PANTHER" id="PTHR30514:SF21">
    <property type="entry name" value="RPIR-FAMILY TRANSCRIPTIONAL REGULATOR"/>
    <property type="match status" value="1"/>
</dbReference>
<dbReference type="InterPro" id="IPR000281">
    <property type="entry name" value="HTH_RpiR"/>
</dbReference>
<dbReference type="InterPro" id="IPR009057">
    <property type="entry name" value="Homeodomain-like_sf"/>
</dbReference>
<feature type="domain" description="SIS" evidence="5">
    <location>
        <begin position="118"/>
        <end position="258"/>
    </location>
</feature>
<dbReference type="Pfam" id="PF01418">
    <property type="entry name" value="HTH_6"/>
    <property type="match status" value="1"/>
</dbReference>
<evidence type="ECO:0000313" key="9">
    <source>
        <dbReference type="EMBL" id="TDN30624.1"/>
    </source>
</evidence>
<evidence type="ECO:0000256" key="1">
    <source>
        <dbReference type="ARBA" id="ARBA00023015"/>
    </source>
</evidence>
<keyword evidence="1" id="KW-0805">Transcription regulation</keyword>
<dbReference type="InterPro" id="IPR001347">
    <property type="entry name" value="SIS_dom"/>
</dbReference>
<dbReference type="PROSITE" id="PS51071">
    <property type="entry name" value="HTH_RPIR"/>
    <property type="match status" value="1"/>
</dbReference>
<dbReference type="EMBL" id="JBETVU010000012">
    <property type="protein sequence ID" value="MES5148693.1"/>
    <property type="molecule type" value="Genomic_DNA"/>
</dbReference>
<dbReference type="Proteomes" id="UP000289808">
    <property type="component" value="Unassembled WGS sequence"/>
</dbReference>
<gene>
    <name evidence="7" type="ORF">ABVC42_01865</name>
    <name evidence="9" type="ORF">CEE75_07740</name>
    <name evidence="8" type="ORF">ERD32_04650</name>
    <name evidence="6" type="ORF">RON39_06025</name>
</gene>
<protein>
    <submittedName>
        <fullName evidence="8">MurR/RpiR family transcriptional regulator</fullName>
    </submittedName>
</protein>
<dbReference type="Gene3D" id="1.10.10.10">
    <property type="entry name" value="Winged helix-like DNA-binding domain superfamily/Winged helix DNA-binding domain"/>
    <property type="match status" value="1"/>
</dbReference>
<dbReference type="PROSITE" id="PS51464">
    <property type="entry name" value="SIS"/>
    <property type="match status" value="1"/>
</dbReference>
<evidence type="ECO:0000313" key="10">
    <source>
        <dbReference type="Proteomes" id="UP000289808"/>
    </source>
</evidence>
<evidence type="ECO:0000313" key="12">
    <source>
        <dbReference type="Proteomes" id="UP001434419"/>
    </source>
</evidence>
<reference evidence="9 11" key="1">
    <citation type="submission" date="2017-06" db="EMBL/GenBank/DDBJ databases">
        <authorList>
            <person name="Swanenburg J."/>
            <person name="Kort R."/>
        </authorList>
    </citation>
    <scope>NUCLEOTIDE SEQUENCE [LARGE SCALE GENOMIC DNA]</scope>
    <source>
        <strain evidence="9 11">RL05</strain>
    </source>
</reference>
<reference evidence="6" key="3">
    <citation type="submission" date="2023-08" db="EMBL/GenBank/DDBJ databases">
        <title>Lactobacillus from the Female Urinary Tract.</title>
        <authorList>
            <person name="Stegman N."/>
            <person name="Jackson B."/>
            <person name="Steiling M."/>
            <person name="Sedano C."/>
            <person name="Wolfe A."/>
            <person name="Putonti C."/>
        </authorList>
    </citation>
    <scope>NUCLEOTIDE SEQUENCE</scope>
    <source>
        <strain evidence="6">UMB5661</strain>
    </source>
</reference>
<accession>A0A135ZH19</accession>
<evidence type="ECO:0000259" key="5">
    <source>
        <dbReference type="PROSITE" id="PS51464"/>
    </source>
</evidence>
<dbReference type="GO" id="GO:0003700">
    <property type="term" value="F:DNA-binding transcription factor activity"/>
    <property type="evidence" value="ECO:0007669"/>
    <property type="project" value="InterPro"/>
</dbReference>
<evidence type="ECO:0000256" key="3">
    <source>
        <dbReference type="ARBA" id="ARBA00023163"/>
    </source>
</evidence>
<dbReference type="InterPro" id="IPR046348">
    <property type="entry name" value="SIS_dom_sf"/>
</dbReference>
<dbReference type="SUPFAM" id="SSF46689">
    <property type="entry name" value="Homeodomain-like"/>
    <property type="match status" value="1"/>
</dbReference>
<dbReference type="SUPFAM" id="SSF53697">
    <property type="entry name" value="SIS domain"/>
    <property type="match status" value="1"/>
</dbReference>
<organism evidence="8 10">
    <name type="scientific">Lactobacillus crispatus</name>
    <dbReference type="NCBI Taxonomy" id="47770"/>
    <lineage>
        <taxon>Bacteria</taxon>
        <taxon>Bacillati</taxon>
        <taxon>Bacillota</taxon>
        <taxon>Bacilli</taxon>
        <taxon>Lactobacillales</taxon>
        <taxon>Lactobacillaceae</taxon>
        <taxon>Lactobacillus</taxon>
    </lineage>
</organism>
<dbReference type="PANTHER" id="PTHR30514">
    <property type="entry name" value="GLUCOKINASE"/>
    <property type="match status" value="1"/>
</dbReference>
<dbReference type="GO" id="GO:1901135">
    <property type="term" value="P:carbohydrate derivative metabolic process"/>
    <property type="evidence" value="ECO:0007669"/>
    <property type="project" value="InterPro"/>
</dbReference>
<sequence length="279" mass="31283">MTFLTDLQNRLPDLPQQERKIALFILQDPQFIQSANINQLASTIKVSNATITRFARRVNCSSFTDLKVKLAAAAASSQVNTITNQDNSKTTAHQVYDFYNRVLSETQNKLDIKQLKKIIQLIKSAKRVYFYGIGSSGYTSLEATQRLLRMGISAFAETESNNMFMTSSIISKDDLIIAISSTGSTDSLVRAIELAKKNKATVVALTSYDNSPLAQLADIVVGVQDTNYINDARFINSQFSIMYVIDVITTLLLKNNKYHDRMTRTITSVLNEKYDAYNK</sequence>
<evidence type="ECO:0000313" key="11">
    <source>
        <dbReference type="Proteomes" id="UP000295195"/>
    </source>
</evidence>
<dbReference type="Proteomes" id="UP001253287">
    <property type="component" value="Unassembled WGS sequence"/>
</dbReference>
<evidence type="ECO:0000313" key="8">
    <source>
        <dbReference type="EMBL" id="RXF58006.1"/>
    </source>
</evidence>
<dbReference type="Gene3D" id="3.40.50.10490">
    <property type="entry name" value="Glucose-6-phosphate isomerase like protein, domain 1"/>
    <property type="match status" value="1"/>
</dbReference>
<evidence type="ECO:0000259" key="4">
    <source>
        <dbReference type="PROSITE" id="PS51071"/>
    </source>
</evidence>
<dbReference type="InterPro" id="IPR047640">
    <property type="entry name" value="RpiR-like"/>
</dbReference>